<organism evidence="1">
    <name type="scientific">Tetraselmis sp. GSL018</name>
    <dbReference type="NCBI Taxonomy" id="582737"/>
    <lineage>
        <taxon>Eukaryota</taxon>
        <taxon>Viridiplantae</taxon>
        <taxon>Chlorophyta</taxon>
        <taxon>core chlorophytes</taxon>
        <taxon>Chlorodendrophyceae</taxon>
        <taxon>Chlorodendrales</taxon>
        <taxon>Chlorodendraceae</taxon>
        <taxon>Tetraselmis</taxon>
    </lineage>
</organism>
<name>A0A061RWN4_9CHLO</name>
<protein>
    <submittedName>
        <fullName evidence="1">Uncharacterized protein</fullName>
    </submittedName>
</protein>
<reference evidence="1" key="1">
    <citation type="submission" date="2014-05" db="EMBL/GenBank/DDBJ databases">
        <title>The transcriptome of the halophilic microalga Tetraselmis sp. GSL018 isolated from the Great Salt Lake, Utah.</title>
        <authorList>
            <person name="Jinkerson R.E."/>
            <person name="D'Adamo S."/>
            <person name="Posewitz M.C."/>
        </authorList>
    </citation>
    <scope>NUCLEOTIDE SEQUENCE</scope>
    <source>
        <strain evidence="1">GSL018</strain>
    </source>
</reference>
<accession>A0A061RWN4</accession>
<gene>
    <name evidence="1" type="ORF">TSPGSL018_24449</name>
</gene>
<dbReference type="EMBL" id="GBEZ01010733">
    <property type="protein sequence ID" value="JAC74981.1"/>
    <property type="molecule type" value="Transcribed_RNA"/>
</dbReference>
<feature type="non-terminal residue" evidence="1">
    <location>
        <position position="66"/>
    </location>
</feature>
<dbReference type="AlphaFoldDB" id="A0A061RWN4"/>
<sequence length="66" mass="7543">MKSSMARIYESLEVPSFGQVGMLHFCFSREKTVVRNFSLRNPEIDLTCYASLSDFGVGRKLQTVTY</sequence>
<evidence type="ECO:0000313" key="1">
    <source>
        <dbReference type="EMBL" id="JAC74981.1"/>
    </source>
</evidence>
<proteinExistence type="predicted"/>